<keyword evidence="8" id="KW-0175">Coiled coil</keyword>
<feature type="domain" description="U-box" evidence="9">
    <location>
        <begin position="265"/>
        <end position="344"/>
    </location>
</feature>
<evidence type="ECO:0000256" key="3">
    <source>
        <dbReference type="ARBA" id="ARBA00012483"/>
    </source>
</evidence>
<dbReference type="SUPFAM" id="SSF48371">
    <property type="entry name" value="ARM repeat"/>
    <property type="match status" value="1"/>
</dbReference>
<organism evidence="10 11">
    <name type="scientific">Parasponia andersonii</name>
    <name type="common">Sponia andersonii</name>
    <dbReference type="NCBI Taxonomy" id="3476"/>
    <lineage>
        <taxon>Eukaryota</taxon>
        <taxon>Viridiplantae</taxon>
        <taxon>Streptophyta</taxon>
        <taxon>Embryophyta</taxon>
        <taxon>Tracheophyta</taxon>
        <taxon>Spermatophyta</taxon>
        <taxon>Magnoliopsida</taxon>
        <taxon>eudicotyledons</taxon>
        <taxon>Gunneridae</taxon>
        <taxon>Pentapetalae</taxon>
        <taxon>rosids</taxon>
        <taxon>fabids</taxon>
        <taxon>Rosales</taxon>
        <taxon>Cannabaceae</taxon>
        <taxon>Parasponia</taxon>
    </lineage>
</organism>
<comment type="caution">
    <text evidence="10">The sequence shown here is derived from an EMBL/GenBank/DDBJ whole genome shotgun (WGS) entry which is preliminary data.</text>
</comment>
<dbReference type="GO" id="GO:0061630">
    <property type="term" value="F:ubiquitin protein ligase activity"/>
    <property type="evidence" value="ECO:0007669"/>
    <property type="project" value="UniProtKB-EC"/>
</dbReference>
<feature type="repeat" description="HEAT" evidence="6">
    <location>
        <begin position="920"/>
        <end position="953"/>
    </location>
</feature>
<dbReference type="InterPro" id="IPR013083">
    <property type="entry name" value="Znf_RING/FYVE/PHD"/>
</dbReference>
<dbReference type="InterPro" id="IPR000225">
    <property type="entry name" value="Armadillo"/>
</dbReference>
<evidence type="ECO:0000313" key="11">
    <source>
        <dbReference type="Proteomes" id="UP000237105"/>
    </source>
</evidence>
<dbReference type="SUPFAM" id="SSF57850">
    <property type="entry name" value="RING/U-box"/>
    <property type="match status" value="1"/>
</dbReference>
<dbReference type="GO" id="GO:0016567">
    <property type="term" value="P:protein ubiquitination"/>
    <property type="evidence" value="ECO:0007669"/>
    <property type="project" value="UniProtKB-UniPathway"/>
</dbReference>
<dbReference type="CDD" id="cd16664">
    <property type="entry name" value="RING-Ubox_PUB"/>
    <property type="match status" value="1"/>
</dbReference>
<dbReference type="Proteomes" id="UP000237105">
    <property type="component" value="Unassembled WGS sequence"/>
</dbReference>
<dbReference type="SMART" id="SM00185">
    <property type="entry name" value="ARM"/>
    <property type="match status" value="9"/>
</dbReference>
<evidence type="ECO:0000259" key="9">
    <source>
        <dbReference type="PROSITE" id="PS51698"/>
    </source>
</evidence>
<dbReference type="InterPro" id="IPR011989">
    <property type="entry name" value="ARM-like"/>
</dbReference>
<proteinExistence type="predicted"/>
<dbReference type="PROSITE" id="PS51698">
    <property type="entry name" value="U_BOX"/>
    <property type="match status" value="1"/>
</dbReference>
<evidence type="ECO:0000256" key="1">
    <source>
        <dbReference type="ARBA" id="ARBA00000900"/>
    </source>
</evidence>
<evidence type="ECO:0000313" key="10">
    <source>
        <dbReference type="EMBL" id="PON38975.1"/>
    </source>
</evidence>
<keyword evidence="5" id="KW-0677">Repeat</keyword>
<evidence type="ECO:0000256" key="5">
    <source>
        <dbReference type="ARBA" id="ARBA00022737"/>
    </source>
</evidence>
<evidence type="ECO:0000256" key="2">
    <source>
        <dbReference type="ARBA" id="ARBA00004906"/>
    </source>
</evidence>
<dbReference type="PROSITE" id="PS50176">
    <property type="entry name" value="ARM_REPEAT"/>
    <property type="match status" value="1"/>
</dbReference>
<dbReference type="EC" id="2.3.2.27" evidence="3"/>
<dbReference type="STRING" id="3476.A0A2P5AR06"/>
<dbReference type="InterPro" id="IPR045210">
    <property type="entry name" value="RING-Ubox_PUB"/>
</dbReference>
<dbReference type="PANTHER" id="PTHR45958">
    <property type="entry name" value="RING-TYPE E3 UBIQUITIN TRANSFERASE"/>
    <property type="match status" value="1"/>
</dbReference>
<sequence>MTSEPASFSSFSAAVDSINASLTYLCCSSSSSDDDSHSHHNQSYSSDVPRRFSGFAQRLRLAFNQLLRSSPSLDGFPPSVHTAVKGIAVDLAKAVETASVYRSRSKIFVLINCVSLCASLQEQTLAIFRWLTLLESAIVDLPELRKKIADLSTDMKQANLNVTESEERVYCTLQKEGQARQMQTSKAVQSAIVMDLARALGTDPENNSVLSEQIKVLKSDLGHSSSVTERRILASLERIMGNWAMEPTMATWKLNLEFEDDAHISPFKNFLCPLTKEVMKEPVVLESSQTYERAAIEYWFERCLEDGRDPTCPVTGQVLGSLELKPNIGLAGAIEEWLNRNVEIQIKIALQHLGEEPPSVNSVEKVVDNVYKISEEHPVSRYKFCSAGIVALIVKLLRNSSKSIGSNLRSKALLALLSMAKDAESKEVMLEEGTTKLAIHSLIASSEKEREYAVKLLLQFSSDEACCTKIASEKGALVLLSSMAGNLEHPALSNLAEEVLKRMERINENIQHLAAAGRFEPLLRQLCEGSDDIKIEMASIMGRMTLTNSGKEQLARQSSGILVEMLSNPAAQAASLQALYNLSSLDDNATILVDSNVLPALTDILFGYPDTLAELKELAASTLANMVSNPGHWELASADKEGHPMQSETIVYSLLSLLSRASLRCQASILHILYGIASSPQASESVASLIKSGEGIKIILPFLEHPEVQNRIYAFRLTRVLSERFGQDLVQELRASNKLSLFRDKLLDKEYKDGEKSDAACILANLSLLEDEVKILFGADFVRWTVNTLETQRRNSKGRITGPAASMLEGLLGILLHFTRSIDPLTLHAVRENRLMTIFGEQLCYPSKPRVKQLAAFGLKNLSECGRSLAARDSEPSPPHGFCSSLVFMCGRASSRPSMCPIHSAPCEEDSQWCLLKGNCIKPLVDLLTDDDTSVRIAAVEALSTLVLDTSSNFKRVVDELEESGVVDAVIHLFLEVRPGELQEKAIWMVERILRVENHNQRLSLNQALVRALVEAFKHGNPNAKRHAQDALTNLKQLSAVSGKASSQIRSRR</sequence>
<comment type="pathway">
    <text evidence="2">Protein modification; protein ubiquitination.</text>
</comment>
<name>A0A2P5AR06_PARAD</name>
<dbReference type="PROSITE" id="PS50077">
    <property type="entry name" value="HEAT_REPEAT"/>
    <property type="match status" value="1"/>
</dbReference>
<dbReference type="OrthoDB" id="629492at2759"/>
<dbReference type="SMART" id="SM00504">
    <property type="entry name" value="Ubox"/>
    <property type="match status" value="1"/>
</dbReference>
<feature type="coiled-coil region" evidence="8">
    <location>
        <begin position="141"/>
        <end position="168"/>
    </location>
</feature>
<evidence type="ECO:0000256" key="8">
    <source>
        <dbReference type="SAM" id="Coils"/>
    </source>
</evidence>
<dbReference type="InterPro" id="IPR016024">
    <property type="entry name" value="ARM-type_fold"/>
</dbReference>
<evidence type="ECO:0000256" key="7">
    <source>
        <dbReference type="PROSITE-ProRule" id="PRU00259"/>
    </source>
</evidence>
<evidence type="ECO:0000256" key="4">
    <source>
        <dbReference type="ARBA" id="ARBA00022679"/>
    </source>
</evidence>
<dbReference type="InterPro" id="IPR021133">
    <property type="entry name" value="HEAT_type_2"/>
</dbReference>
<dbReference type="Gene3D" id="3.30.40.10">
    <property type="entry name" value="Zinc/RING finger domain, C3HC4 (zinc finger)"/>
    <property type="match status" value="1"/>
</dbReference>
<dbReference type="PANTHER" id="PTHR45958:SF14">
    <property type="entry name" value="RING-TYPE E3 UBIQUITIN TRANSFERASE"/>
    <property type="match status" value="1"/>
</dbReference>
<dbReference type="InterPro" id="IPR003613">
    <property type="entry name" value="Ubox_domain"/>
</dbReference>
<evidence type="ECO:0000256" key="6">
    <source>
        <dbReference type="PROSITE-ProRule" id="PRU00103"/>
    </source>
</evidence>
<gene>
    <name evidence="10" type="ORF">PanWU01x14_308400</name>
</gene>
<dbReference type="Pfam" id="PF04564">
    <property type="entry name" value="U-box"/>
    <property type="match status" value="1"/>
</dbReference>
<protein>
    <recommendedName>
        <fullName evidence="3">RING-type E3 ubiquitin transferase</fullName>
        <ecNumber evidence="3">2.3.2.27</ecNumber>
    </recommendedName>
</protein>
<keyword evidence="4" id="KW-0808">Transferase</keyword>
<dbReference type="InterPro" id="IPR052608">
    <property type="entry name" value="U-box_domain_protein"/>
</dbReference>
<accession>A0A2P5AR06</accession>
<dbReference type="UniPathway" id="UPA00143"/>
<dbReference type="AlphaFoldDB" id="A0A2P5AR06"/>
<dbReference type="EMBL" id="JXTB01000479">
    <property type="protein sequence ID" value="PON38975.1"/>
    <property type="molecule type" value="Genomic_DNA"/>
</dbReference>
<keyword evidence="11" id="KW-1185">Reference proteome</keyword>
<feature type="repeat" description="ARM" evidence="7">
    <location>
        <begin position="388"/>
        <end position="434"/>
    </location>
</feature>
<comment type="catalytic activity">
    <reaction evidence="1">
        <text>S-ubiquitinyl-[E2 ubiquitin-conjugating enzyme]-L-cysteine + [acceptor protein]-L-lysine = [E2 ubiquitin-conjugating enzyme]-L-cysteine + N(6)-ubiquitinyl-[acceptor protein]-L-lysine.</text>
        <dbReference type="EC" id="2.3.2.27"/>
    </reaction>
</comment>
<dbReference type="Gene3D" id="1.25.10.10">
    <property type="entry name" value="Leucine-rich Repeat Variant"/>
    <property type="match status" value="2"/>
</dbReference>
<reference evidence="11" key="1">
    <citation type="submission" date="2016-06" db="EMBL/GenBank/DDBJ databases">
        <title>Parallel loss of symbiosis genes in relatives of nitrogen-fixing non-legume Parasponia.</title>
        <authorList>
            <person name="Van Velzen R."/>
            <person name="Holmer R."/>
            <person name="Bu F."/>
            <person name="Rutten L."/>
            <person name="Van Zeijl A."/>
            <person name="Liu W."/>
            <person name="Santuari L."/>
            <person name="Cao Q."/>
            <person name="Sharma T."/>
            <person name="Shen D."/>
            <person name="Roswanjaya Y."/>
            <person name="Wardhani T."/>
            <person name="Kalhor M.S."/>
            <person name="Jansen J."/>
            <person name="Van den Hoogen J."/>
            <person name="Gungor B."/>
            <person name="Hartog M."/>
            <person name="Hontelez J."/>
            <person name="Verver J."/>
            <person name="Yang W.-C."/>
            <person name="Schijlen E."/>
            <person name="Repin R."/>
            <person name="Schilthuizen M."/>
            <person name="Schranz E."/>
            <person name="Heidstra R."/>
            <person name="Miyata K."/>
            <person name="Fedorova E."/>
            <person name="Kohlen W."/>
            <person name="Bisseling T."/>
            <person name="Smit S."/>
            <person name="Geurts R."/>
        </authorList>
    </citation>
    <scope>NUCLEOTIDE SEQUENCE [LARGE SCALE GENOMIC DNA]</scope>
    <source>
        <strain evidence="11">cv. WU1-14</strain>
    </source>
</reference>